<dbReference type="EMBL" id="JACXSS010000001">
    <property type="protein sequence ID" value="MBD9355187.1"/>
    <property type="molecule type" value="Genomic_DNA"/>
</dbReference>
<dbReference type="PANTHER" id="PTHR32305:SF15">
    <property type="entry name" value="PROTEIN RHSA-RELATED"/>
    <property type="match status" value="1"/>
</dbReference>
<evidence type="ECO:0000259" key="5">
    <source>
        <dbReference type="Pfam" id="PF25023"/>
    </source>
</evidence>
<feature type="transmembrane region" description="Helical" evidence="3">
    <location>
        <begin position="35"/>
        <end position="53"/>
    </location>
</feature>
<reference evidence="6 7" key="1">
    <citation type="submission" date="2020-09" db="EMBL/GenBank/DDBJ databases">
        <title>Methylomonas albis sp. nov. and Methylomonas fluvii sp. nov.: Two cold-adapted methanotrophs from the River Elbe and an amended description of Methylovulum psychrotolerans strain Eb1.</title>
        <authorList>
            <person name="Bussmann I.K."/>
            <person name="Klings K.-W."/>
            <person name="Warnstedt J."/>
            <person name="Hoppert M."/>
            <person name="Saborowski A."/>
            <person name="Horn F."/>
            <person name="Liebner S."/>
        </authorList>
    </citation>
    <scope>NUCLEOTIDE SEQUENCE [LARGE SCALE GENOMIC DNA]</scope>
    <source>
        <strain evidence="6 7">EbA</strain>
    </source>
</reference>
<evidence type="ECO:0000256" key="1">
    <source>
        <dbReference type="ARBA" id="ARBA00022737"/>
    </source>
</evidence>
<dbReference type="InterPro" id="IPR056823">
    <property type="entry name" value="TEN-like_YD-shell"/>
</dbReference>
<feature type="region of interest" description="Disordered" evidence="2">
    <location>
        <begin position="1347"/>
        <end position="1366"/>
    </location>
</feature>
<keyword evidence="1" id="KW-0677">Repeat</keyword>
<feature type="domain" description="Teneurin-like YD-shell" evidence="5">
    <location>
        <begin position="1156"/>
        <end position="1250"/>
    </location>
</feature>
<dbReference type="NCBIfam" id="TIGR01643">
    <property type="entry name" value="YD_repeat_2x"/>
    <property type="match status" value="11"/>
</dbReference>
<gene>
    <name evidence="6" type="ORF">IE877_04730</name>
</gene>
<keyword evidence="7" id="KW-1185">Reference proteome</keyword>
<dbReference type="Pfam" id="PF25023">
    <property type="entry name" value="TEN_YD-shell"/>
    <property type="match status" value="3"/>
</dbReference>
<evidence type="ECO:0000256" key="3">
    <source>
        <dbReference type="SAM" id="Phobius"/>
    </source>
</evidence>
<dbReference type="InterPro" id="IPR036439">
    <property type="entry name" value="Dockerin_dom_sf"/>
</dbReference>
<dbReference type="PROSITE" id="PS00018">
    <property type="entry name" value="EF_HAND_1"/>
    <property type="match status" value="1"/>
</dbReference>
<dbReference type="InterPro" id="IPR031325">
    <property type="entry name" value="RHS_repeat"/>
</dbReference>
<dbReference type="Gene3D" id="1.10.1330.10">
    <property type="entry name" value="Dockerin domain"/>
    <property type="match status" value="1"/>
</dbReference>
<evidence type="ECO:0000259" key="4">
    <source>
        <dbReference type="Pfam" id="PF20148"/>
    </source>
</evidence>
<comment type="caution">
    <text evidence="6">The sequence shown here is derived from an EMBL/GenBank/DDBJ whole genome shotgun (WGS) entry which is preliminary data.</text>
</comment>
<evidence type="ECO:0000313" key="6">
    <source>
        <dbReference type="EMBL" id="MBD9355187.1"/>
    </source>
</evidence>
<dbReference type="Proteomes" id="UP000652176">
    <property type="component" value="Unassembled WGS sequence"/>
</dbReference>
<keyword evidence="3" id="KW-0812">Transmembrane</keyword>
<dbReference type="InterPro" id="IPR022385">
    <property type="entry name" value="Rhs_assc_core"/>
</dbReference>
<evidence type="ECO:0000256" key="2">
    <source>
        <dbReference type="SAM" id="MobiDB-lite"/>
    </source>
</evidence>
<name>A0ABR9CWE7_9GAMM</name>
<feature type="domain" description="Teneurin-like YD-shell" evidence="5">
    <location>
        <begin position="458"/>
        <end position="618"/>
    </location>
</feature>
<dbReference type="InterPro" id="IPR018247">
    <property type="entry name" value="EF_Hand_1_Ca_BS"/>
</dbReference>
<dbReference type="Pfam" id="PF20148">
    <property type="entry name" value="DUF6531"/>
    <property type="match status" value="1"/>
</dbReference>
<dbReference type="RefSeq" id="WP_192373585.1">
    <property type="nucleotide sequence ID" value="NZ_CAJHIV010000001.1"/>
</dbReference>
<protein>
    <submittedName>
        <fullName evidence="6">RHS repeat protein</fullName>
    </submittedName>
</protein>
<proteinExistence type="predicted"/>
<dbReference type="PANTHER" id="PTHR32305">
    <property type="match status" value="1"/>
</dbReference>
<dbReference type="Pfam" id="PF05593">
    <property type="entry name" value="RHS_repeat"/>
    <property type="match status" value="6"/>
</dbReference>
<keyword evidence="3" id="KW-0472">Membrane</keyword>
<dbReference type="InterPro" id="IPR045351">
    <property type="entry name" value="DUF6531"/>
</dbReference>
<dbReference type="InterPro" id="IPR050708">
    <property type="entry name" value="T6SS_VgrG/RHS"/>
</dbReference>
<dbReference type="InterPro" id="IPR006530">
    <property type="entry name" value="YD"/>
</dbReference>
<feature type="domain" description="Teneurin-like YD-shell" evidence="5">
    <location>
        <begin position="919"/>
        <end position="1042"/>
    </location>
</feature>
<dbReference type="NCBIfam" id="TIGR03696">
    <property type="entry name" value="Rhs_assc_core"/>
    <property type="match status" value="1"/>
</dbReference>
<keyword evidence="3" id="KW-1133">Transmembrane helix</keyword>
<accession>A0ABR9CWE7</accession>
<sequence>MTIIVKSGSYSHDTLVMNQQTLERCDSGRRSFRRLIGFIALSLALGIILQFPAPVFAVQPANCELPDGDIDGDECITQNPSKNNGGNNSCDTSCTPKLTAEPINVATGNKYEDEVDYLSGGPSPLALRRSYNSFDNAVTSFGIGWRGDYNRSISGTSFTVDVTRNDGKVLTFILAGSAWVSDSDVNAKLVKLATGWQYTTGLDGVEIYNASGKLISITDRKGLTQTLTYDSQGRLSTVTNPFGRSLTFAYSGTDTRVSSVKVPNGGVYAYSYDSKNNLSTVTYPDNTQRKYLYENPSYPHALTGIIDEKGVRYATDAYDSQGRDVSNELAGGVNKYTLDYNFLTYGYVPVKDALGVTRTSTFTNVNDVALETLMTQSCPSCPVGYARTKTTTSYDANGNIISQTDFNANTTNYSYDTTRNLEISRTEAAGKPQARTITTTWHSTFRLPTKIVEPNRVMAFSYDAKGNLLQKTITAGAQTKSWTFTYNANGQPLTIDGPRTDVSDFTRFSYDAQGNLTTITDALSHVTTIASYNADGQPLSIKDPNGLVTSFQYDPRGRLLASTVGTETTQYSYDVAGQLIKLTLPDATYLAYSYDDAHRLISIADSQGNHIDYALDKMGNKLKTTVNDPSNTLTSTRTQVFDGLSRLAKSIGAQNQVTQFGYDPNGNTTSLTDPLNNKTALAYDSLNRLISSVDPLGKTTNSNYDSNDNLLAVTDPLTHQTGYGYDGFGQRLTIDSPDTGHGQVSYDDAGNPISVVDARGQTVSYSYDALNRIIQIRYASKPPINFAYDQGANGLGHLTQMTEGAGSTVTNWAYDARGRVTSKTFKSGSLKLVTSYGYGSDGRLVSLAYPSGQTLHVSYNSNGQVATLDSNGTPILSDIHYQPFGGASDWTFGNGVKTTRSFDLDGRLLAYDLGDRSRQLTYDAAGRITGYTDTDLNHDQSFSYDELGRLTNFSDPASQISYSYDANGNRLQQSDSTLIKNFSLDTASNRLLGITDNTNQILKNYSYDAAGHITADGYNSFTYDGRGRLVQAANVGIGVEQYLINGLGQRVAKVYGGAPDLAGDADQDGSLTTTDLRLIVLMTQGAVPVNLAADCSHDGKVTAADASCTQAKIIDMRTNPGKYVQAGTYFVYDGAGHVLGEYTQTGAPIQETIWLGNMPVAVSKGSNQYFVYADHLNAPRAISDNTGKVIWRWDSEAFGTTAANEDPDGDSNIFTYNLRFPGQYYDKSTGLHYNGFRDYNPAIGRYIESDPIGLAGGVNSYAYAYGNPLTYDDFFGLCDVERCNQLRKKIFEKNAKLLNELRKYDPIADGKGGFSFPGGFTKPGGHYKEINDLKRGITNDTTEYRKLGCDDDEGNGGTGSIPRSIFDTVNRPVPEPVYPESTSPSVILPNPPSPSQIAPWILIPIIIILSPVGA</sequence>
<organism evidence="6 7">
    <name type="scientific">Methylomonas albis</name>
    <dbReference type="NCBI Taxonomy" id="1854563"/>
    <lineage>
        <taxon>Bacteria</taxon>
        <taxon>Pseudomonadati</taxon>
        <taxon>Pseudomonadota</taxon>
        <taxon>Gammaproteobacteria</taxon>
        <taxon>Methylococcales</taxon>
        <taxon>Methylococcaceae</taxon>
        <taxon>Methylomonas</taxon>
    </lineage>
</organism>
<evidence type="ECO:0000313" key="7">
    <source>
        <dbReference type="Proteomes" id="UP000652176"/>
    </source>
</evidence>
<dbReference type="Gene3D" id="2.180.10.10">
    <property type="entry name" value="RHS repeat-associated core"/>
    <property type="match status" value="3"/>
</dbReference>
<feature type="domain" description="DUF6531" evidence="4">
    <location>
        <begin position="101"/>
        <end position="172"/>
    </location>
</feature>